<dbReference type="Gramene" id="AET3Gv21010000.2">
    <property type="protein sequence ID" value="AET3Gv21010000.2"/>
    <property type="gene ID" value="AET3Gv21010000"/>
</dbReference>
<feature type="compositionally biased region" description="Low complexity" evidence="1">
    <location>
        <begin position="146"/>
        <end position="162"/>
    </location>
</feature>
<name>A0A453GGT1_AEGTS</name>
<reference evidence="2" key="3">
    <citation type="journal article" date="2017" name="Nature">
        <title>Genome sequence of the progenitor of the wheat D genome Aegilops tauschii.</title>
        <authorList>
            <person name="Luo M.C."/>
            <person name="Gu Y.Q."/>
            <person name="Puiu D."/>
            <person name="Wang H."/>
            <person name="Twardziok S.O."/>
            <person name="Deal K.R."/>
            <person name="Huo N."/>
            <person name="Zhu T."/>
            <person name="Wang L."/>
            <person name="Wang Y."/>
            <person name="McGuire P.E."/>
            <person name="Liu S."/>
            <person name="Long H."/>
            <person name="Ramasamy R.K."/>
            <person name="Rodriguez J.C."/>
            <person name="Van S.L."/>
            <person name="Yuan L."/>
            <person name="Wang Z."/>
            <person name="Xia Z."/>
            <person name="Xiao L."/>
            <person name="Anderson O.D."/>
            <person name="Ouyang S."/>
            <person name="Liang Y."/>
            <person name="Zimin A.V."/>
            <person name="Pertea G."/>
            <person name="Qi P."/>
            <person name="Bennetzen J.L."/>
            <person name="Dai X."/>
            <person name="Dawson M.W."/>
            <person name="Muller H.G."/>
            <person name="Kugler K."/>
            <person name="Rivarola-Duarte L."/>
            <person name="Spannagl M."/>
            <person name="Mayer K.F.X."/>
            <person name="Lu F.H."/>
            <person name="Bevan M.W."/>
            <person name="Leroy P."/>
            <person name="Li P."/>
            <person name="You F.M."/>
            <person name="Sun Q."/>
            <person name="Liu Z."/>
            <person name="Lyons E."/>
            <person name="Wicker T."/>
            <person name="Salzberg S.L."/>
            <person name="Devos K.M."/>
            <person name="Dvorak J."/>
        </authorList>
    </citation>
    <scope>NUCLEOTIDE SEQUENCE [LARGE SCALE GENOMIC DNA]</scope>
    <source>
        <strain evidence="2">cv. AL8/78</strain>
    </source>
</reference>
<reference evidence="3" key="1">
    <citation type="journal article" date="2014" name="Science">
        <title>Ancient hybridizations among the ancestral genomes of bread wheat.</title>
        <authorList>
            <consortium name="International Wheat Genome Sequencing Consortium,"/>
            <person name="Marcussen T."/>
            <person name="Sandve S.R."/>
            <person name="Heier L."/>
            <person name="Spannagl M."/>
            <person name="Pfeifer M."/>
            <person name="Jakobsen K.S."/>
            <person name="Wulff B.B."/>
            <person name="Steuernagel B."/>
            <person name="Mayer K.F."/>
            <person name="Olsen O.A."/>
        </authorList>
    </citation>
    <scope>NUCLEOTIDE SEQUENCE [LARGE SCALE GENOMIC DNA]</scope>
    <source>
        <strain evidence="3">cv. AL8/78</strain>
    </source>
</reference>
<dbReference type="Proteomes" id="UP000015105">
    <property type="component" value="Chromosome 3D"/>
</dbReference>
<sequence>MPPVLESDMHSREYLAEQKCKGEAYLKERDARIAEHKAAEQESLKDIQSIARSLVYPSAPNAQLTQKARGADDCSDLEYEPDAEEEAYVEEEDLRGEEEVALPKSKAMNAMEKRREAQSEGEQPVSDTSIVAEVLKEESAHSTVLSSMGYASRSGRSGSSTL</sequence>
<organism evidence="2 3">
    <name type="scientific">Aegilops tauschii subsp. strangulata</name>
    <name type="common">Goatgrass</name>
    <dbReference type="NCBI Taxonomy" id="200361"/>
    <lineage>
        <taxon>Eukaryota</taxon>
        <taxon>Viridiplantae</taxon>
        <taxon>Streptophyta</taxon>
        <taxon>Embryophyta</taxon>
        <taxon>Tracheophyta</taxon>
        <taxon>Spermatophyta</taxon>
        <taxon>Magnoliopsida</taxon>
        <taxon>Liliopsida</taxon>
        <taxon>Poales</taxon>
        <taxon>Poaceae</taxon>
        <taxon>BOP clade</taxon>
        <taxon>Pooideae</taxon>
        <taxon>Triticodae</taxon>
        <taxon>Triticeae</taxon>
        <taxon>Triticinae</taxon>
        <taxon>Aegilops</taxon>
    </lineage>
</organism>
<accession>A0A453GGT1</accession>
<evidence type="ECO:0000256" key="1">
    <source>
        <dbReference type="SAM" id="MobiDB-lite"/>
    </source>
</evidence>
<protein>
    <submittedName>
        <fullName evidence="2">Uncharacterized protein</fullName>
    </submittedName>
</protein>
<feature type="compositionally biased region" description="Acidic residues" evidence="1">
    <location>
        <begin position="85"/>
        <end position="100"/>
    </location>
</feature>
<evidence type="ECO:0000313" key="3">
    <source>
        <dbReference type="Proteomes" id="UP000015105"/>
    </source>
</evidence>
<reference evidence="3" key="2">
    <citation type="journal article" date="2017" name="Nat. Plants">
        <title>The Aegilops tauschii genome reveals multiple impacts of transposons.</title>
        <authorList>
            <person name="Zhao G."/>
            <person name="Zou C."/>
            <person name="Li K."/>
            <person name="Wang K."/>
            <person name="Li T."/>
            <person name="Gao L."/>
            <person name="Zhang X."/>
            <person name="Wang H."/>
            <person name="Yang Z."/>
            <person name="Liu X."/>
            <person name="Jiang W."/>
            <person name="Mao L."/>
            <person name="Kong X."/>
            <person name="Jiao Y."/>
            <person name="Jia J."/>
        </authorList>
    </citation>
    <scope>NUCLEOTIDE SEQUENCE [LARGE SCALE GENOMIC DNA]</scope>
    <source>
        <strain evidence="3">cv. AL8/78</strain>
    </source>
</reference>
<proteinExistence type="predicted"/>
<dbReference type="AlphaFoldDB" id="A0A453GGT1"/>
<reference evidence="2" key="4">
    <citation type="submission" date="2019-03" db="UniProtKB">
        <authorList>
            <consortium name="EnsemblPlants"/>
        </authorList>
    </citation>
    <scope>IDENTIFICATION</scope>
</reference>
<feature type="region of interest" description="Disordered" evidence="1">
    <location>
        <begin position="85"/>
        <end position="128"/>
    </location>
</feature>
<dbReference type="EnsemblPlants" id="AET3Gv21010000.2">
    <property type="protein sequence ID" value="AET3Gv21010000.2"/>
    <property type="gene ID" value="AET3Gv21010000"/>
</dbReference>
<evidence type="ECO:0000313" key="2">
    <source>
        <dbReference type="EnsemblPlants" id="AET3Gv21010000.2"/>
    </source>
</evidence>
<feature type="region of interest" description="Disordered" evidence="1">
    <location>
        <begin position="141"/>
        <end position="162"/>
    </location>
</feature>
<reference evidence="2" key="5">
    <citation type="journal article" date="2021" name="G3 (Bethesda)">
        <title>Aegilops tauschii genome assembly Aet v5.0 features greater sequence contiguity and improved annotation.</title>
        <authorList>
            <person name="Wang L."/>
            <person name="Zhu T."/>
            <person name="Rodriguez J.C."/>
            <person name="Deal K.R."/>
            <person name="Dubcovsky J."/>
            <person name="McGuire P.E."/>
            <person name="Lux T."/>
            <person name="Spannagl M."/>
            <person name="Mayer K.F.X."/>
            <person name="Baldrich P."/>
            <person name="Meyers B.C."/>
            <person name="Huo N."/>
            <person name="Gu Y.Q."/>
            <person name="Zhou H."/>
            <person name="Devos K.M."/>
            <person name="Bennetzen J.L."/>
            <person name="Unver T."/>
            <person name="Budak H."/>
            <person name="Gulick P.J."/>
            <person name="Galiba G."/>
            <person name="Kalapos B."/>
            <person name="Nelson D.R."/>
            <person name="Li P."/>
            <person name="You F.M."/>
            <person name="Luo M.C."/>
            <person name="Dvorak J."/>
        </authorList>
    </citation>
    <scope>NUCLEOTIDE SEQUENCE [LARGE SCALE GENOMIC DNA]</scope>
    <source>
        <strain evidence="2">cv. AL8/78</strain>
    </source>
</reference>
<keyword evidence="3" id="KW-1185">Reference proteome</keyword>